<dbReference type="Proteomes" id="UP001153148">
    <property type="component" value="Unassembled WGS sequence"/>
</dbReference>
<evidence type="ECO:0000313" key="2">
    <source>
        <dbReference type="Proteomes" id="UP001153148"/>
    </source>
</evidence>
<sequence length="74" mass="8203">MSVVAVEPVLSTITSDTTIVEPSEVFDLSNGLTNPGVFYEGEYPVSLILGAFDSYVDKEWQEGWPQMDWITSTL</sequence>
<organism evidence="1 2">
    <name type="scientific">Timema podura</name>
    <name type="common">Walking stick</name>
    <dbReference type="NCBI Taxonomy" id="61482"/>
    <lineage>
        <taxon>Eukaryota</taxon>
        <taxon>Metazoa</taxon>
        <taxon>Ecdysozoa</taxon>
        <taxon>Arthropoda</taxon>
        <taxon>Hexapoda</taxon>
        <taxon>Insecta</taxon>
        <taxon>Pterygota</taxon>
        <taxon>Neoptera</taxon>
        <taxon>Polyneoptera</taxon>
        <taxon>Phasmatodea</taxon>
        <taxon>Timematodea</taxon>
        <taxon>Timematoidea</taxon>
        <taxon>Timematidae</taxon>
        <taxon>Timema</taxon>
    </lineage>
</organism>
<protein>
    <submittedName>
        <fullName evidence="1">Uncharacterized protein</fullName>
    </submittedName>
</protein>
<accession>A0ABN7PBG9</accession>
<dbReference type="EMBL" id="CAJPIN010022228">
    <property type="protein sequence ID" value="CAG2062783.1"/>
    <property type="molecule type" value="Genomic_DNA"/>
</dbReference>
<reference evidence="1" key="1">
    <citation type="submission" date="2021-03" db="EMBL/GenBank/DDBJ databases">
        <authorList>
            <person name="Tran Van P."/>
        </authorList>
    </citation>
    <scope>NUCLEOTIDE SEQUENCE</scope>
</reference>
<evidence type="ECO:0000313" key="1">
    <source>
        <dbReference type="EMBL" id="CAG2062783.1"/>
    </source>
</evidence>
<comment type="caution">
    <text evidence="1">The sequence shown here is derived from an EMBL/GenBank/DDBJ whole genome shotgun (WGS) entry which is preliminary data.</text>
</comment>
<name>A0ABN7PBG9_TIMPD</name>
<gene>
    <name evidence="1" type="ORF">TPAB3V08_LOCUS9731</name>
</gene>
<keyword evidence="2" id="KW-1185">Reference proteome</keyword>
<proteinExistence type="predicted"/>